<reference evidence="5" key="1">
    <citation type="journal article" date="2020" name="ISME J.">
        <title>Gammaproteobacteria mediating utilization of methyl-, sulfur- and petroleum organic compounds in deep ocean hydrothermal plumes.</title>
        <authorList>
            <person name="Zhou Z."/>
            <person name="Liu Y."/>
            <person name="Pan J."/>
            <person name="Cron B.R."/>
            <person name="Toner B.M."/>
            <person name="Anantharaman K."/>
            <person name="Breier J.A."/>
            <person name="Dick G.J."/>
            <person name="Li M."/>
        </authorList>
    </citation>
    <scope>NUCLEOTIDE SEQUENCE</scope>
    <source>
        <strain evidence="5">SZUA-1515</strain>
    </source>
</reference>
<dbReference type="EMBL" id="DQVM01000087">
    <property type="protein sequence ID" value="HIQ29816.1"/>
    <property type="molecule type" value="Genomic_DNA"/>
</dbReference>
<organism evidence="5 6">
    <name type="scientific">Caldiarchaeum subterraneum</name>
    <dbReference type="NCBI Taxonomy" id="311458"/>
    <lineage>
        <taxon>Archaea</taxon>
        <taxon>Nitrososphaerota</taxon>
        <taxon>Candidatus Caldarchaeales</taxon>
        <taxon>Candidatus Caldarchaeaceae</taxon>
        <taxon>Candidatus Caldarchaeum</taxon>
    </lineage>
</organism>
<dbReference type="InterPro" id="IPR000086">
    <property type="entry name" value="NUDIX_hydrolase_dom"/>
</dbReference>
<proteinExistence type="predicted"/>
<dbReference type="PROSITE" id="PS00893">
    <property type="entry name" value="NUDIX_BOX"/>
    <property type="match status" value="1"/>
</dbReference>
<dbReference type="GO" id="GO:0019693">
    <property type="term" value="P:ribose phosphate metabolic process"/>
    <property type="evidence" value="ECO:0007669"/>
    <property type="project" value="TreeGrafter"/>
</dbReference>
<dbReference type="PANTHER" id="PTHR11839">
    <property type="entry name" value="UDP/ADP-SUGAR PYROPHOSPHATASE"/>
    <property type="match status" value="1"/>
</dbReference>
<dbReference type="FunFam" id="3.90.79.10:FF:000024">
    <property type="entry name" value="ADP-ribose pyrophosphatase"/>
    <property type="match status" value="1"/>
</dbReference>
<dbReference type="GO" id="GO:0046872">
    <property type="term" value="F:metal ion binding"/>
    <property type="evidence" value="ECO:0007669"/>
    <property type="project" value="InterPro"/>
</dbReference>
<dbReference type="PANTHER" id="PTHR11839:SF18">
    <property type="entry name" value="NUDIX HYDROLASE DOMAIN-CONTAINING PROTEIN"/>
    <property type="match status" value="1"/>
</dbReference>
<feature type="domain" description="Nudix hydrolase" evidence="4">
    <location>
        <begin position="39"/>
        <end position="166"/>
    </location>
</feature>
<evidence type="ECO:0000256" key="3">
    <source>
        <dbReference type="ARBA" id="ARBA00022801"/>
    </source>
</evidence>
<comment type="caution">
    <text evidence="5">The sequence shown here is derived from an EMBL/GenBank/DDBJ whole genome shotgun (WGS) entry which is preliminary data.</text>
</comment>
<dbReference type="GO" id="GO:0016818">
    <property type="term" value="F:hydrolase activity, acting on acid anhydrides, in phosphorus-containing anhydrides"/>
    <property type="evidence" value="ECO:0007669"/>
    <property type="project" value="InterPro"/>
</dbReference>
<comment type="subunit">
    <text evidence="2">Homodimer.</text>
</comment>
<dbReference type="GO" id="GO:0006753">
    <property type="term" value="P:nucleoside phosphate metabolic process"/>
    <property type="evidence" value="ECO:0007669"/>
    <property type="project" value="TreeGrafter"/>
</dbReference>
<dbReference type="SUPFAM" id="SSF55811">
    <property type="entry name" value="Nudix"/>
    <property type="match status" value="1"/>
</dbReference>
<comment type="cofactor">
    <cofactor evidence="1">
        <name>Mg(2+)</name>
        <dbReference type="ChEBI" id="CHEBI:18420"/>
    </cofactor>
</comment>
<dbReference type="InterPro" id="IPR004385">
    <property type="entry name" value="NDP_pyrophosphatase"/>
</dbReference>
<evidence type="ECO:0000256" key="2">
    <source>
        <dbReference type="ARBA" id="ARBA00011738"/>
    </source>
</evidence>
<accession>A0A832ZVW1</accession>
<evidence type="ECO:0000313" key="6">
    <source>
        <dbReference type="Proteomes" id="UP000608579"/>
    </source>
</evidence>
<protein>
    <submittedName>
        <fullName evidence="5">NUDIX hydrolase</fullName>
    </submittedName>
</protein>
<dbReference type="AlphaFoldDB" id="A0A832ZVW1"/>
<dbReference type="Pfam" id="PF00293">
    <property type="entry name" value="NUDIX"/>
    <property type="match status" value="1"/>
</dbReference>
<keyword evidence="3 5" id="KW-0378">Hydrolase</keyword>
<dbReference type="CDD" id="cd03424">
    <property type="entry name" value="NUDIX_ADPRase_Nudt5_UGPPase_Nudt14"/>
    <property type="match status" value="1"/>
</dbReference>
<dbReference type="NCBIfam" id="TIGR00052">
    <property type="entry name" value="nudix-type nucleoside diphosphatase, YffH/AdpP family"/>
    <property type="match status" value="1"/>
</dbReference>
<dbReference type="InterPro" id="IPR015797">
    <property type="entry name" value="NUDIX_hydrolase-like_dom_sf"/>
</dbReference>
<sequence length="182" mass="20652">MRKPTVLSSEVIARGRVFNVRRDRVTDGSREYFRDVVVHRGAVAVIPLLDDGEVLLVRQYRYAVDEELIEVPAGTLEEGEEPVRCAGRELEEETGYVAGRLEHLADFYLAPGYSSERIIVFVAEDLRRGRQGLDFDESIEVLRVRLGDALEMIRRGEIKDAKTIASLLYYVLFLKHGSVQTP</sequence>
<name>A0A832ZVW1_CALS0</name>
<evidence type="ECO:0000259" key="4">
    <source>
        <dbReference type="PROSITE" id="PS51462"/>
    </source>
</evidence>
<evidence type="ECO:0000313" key="5">
    <source>
        <dbReference type="EMBL" id="HIQ29816.1"/>
    </source>
</evidence>
<dbReference type="Proteomes" id="UP000608579">
    <property type="component" value="Unassembled WGS sequence"/>
</dbReference>
<gene>
    <name evidence="5" type="ORF">EYH45_04545</name>
</gene>
<dbReference type="Gene3D" id="3.90.79.10">
    <property type="entry name" value="Nucleoside Triphosphate Pyrophosphohydrolase"/>
    <property type="match status" value="1"/>
</dbReference>
<dbReference type="PROSITE" id="PS51462">
    <property type="entry name" value="NUDIX"/>
    <property type="match status" value="1"/>
</dbReference>
<dbReference type="GO" id="GO:0005829">
    <property type="term" value="C:cytosol"/>
    <property type="evidence" value="ECO:0007669"/>
    <property type="project" value="TreeGrafter"/>
</dbReference>
<dbReference type="InterPro" id="IPR020084">
    <property type="entry name" value="NUDIX_hydrolase_CS"/>
</dbReference>
<evidence type="ECO:0000256" key="1">
    <source>
        <dbReference type="ARBA" id="ARBA00001946"/>
    </source>
</evidence>